<evidence type="ECO:0000256" key="6">
    <source>
        <dbReference type="ARBA" id="ARBA00022776"/>
    </source>
</evidence>
<evidence type="ECO:0000259" key="12">
    <source>
        <dbReference type="Pfam" id="PF12717"/>
    </source>
</evidence>
<keyword evidence="6 10" id="KW-0498">Mitosis</keyword>
<keyword evidence="9 10" id="KW-0131">Cell cycle</keyword>
<protein>
    <recommendedName>
        <fullName evidence="10">Condensin complex subunit 1</fullName>
    </recommendedName>
</protein>
<feature type="compositionally biased region" description="Acidic residues" evidence="11">
    <location>
        <begin position="898"/>
        <end position="909"/>
    </location>
</feature>
<feature type="compositionally biased region" description="Basic and acidic residues" evidence="11">
    <location>
        <begin position="977"/>
        <end position="996"/>
    </location>
</feature>
<feature type="region of interest" description="Disordered" evidence="11">
    <location>
        <begin position="132"/>
        <end position="168"/>
    </location>
</feature>
<feature type="region of interest" description="Disordered" evidence="11">
    <location>
        <begin position="977"/>
        <end position="1000"/>
    </location>
</feature>
<keyword evidence="15" id="KW-1185">Reference proteome</keyword>
<dbReference type="GO" id="GO:0000796">
    <property type="term" value="C:condensin complex"/>
    <property type="evidence" value="ECO:0007669"/>
    <property type="project" value="TreeGrafter"/>
</dbReference>
<feature type="compositionally biased region" description="Acidic residues" evidence="11">
    <location>
        <begin position="507"/>
        <end position="545"/>
    </location>
</feature>
<evidence type="ECO:0000256" key="9">
    <source>
        <dbReference type="ARBA" id="ARBA00023306"/>
    </source>
</evidence>
<feature type="compositionally biased region" description="Basic residues" evidence="11">
    <location>
        <begin position="494"/>
        <end position="503"/>
    </location>
</feature>
<dbReference type="GO" id="GO:0051301">
    <property type="term" value="P:cell division"/>
    <property type="evidence" value="ECO:0007669"/>
    <property type="project" value="UniProtKB-KW"/>
</dbReference>
<feature type="domain" description="Condensin complex subunit 1 C-terminal" evidence="12">
    <location>
        <begin position="1091"/>
        <end position="1251"/>
    </location>
</feature>
<dbReference type="Pfam" id="PF12922">
    <property type="entry name" value="Cnd1_N"/>
    <property type="match status" value="1"/>
</dbReference>
<dbReference type="PIRSF" id="PIRSF017127">
    <property type="entry name" value="Condensin_D2"/>
    <property type="match status" value="1"/>
</dbReference>
<evidence type="ECO:0000256" key="10">
    <source>
        <dbReference type="PIRNR" id="PIRNR017127"/>
    </source>
</evidence>
<dbReference type="PANTHER" id="PTHR14222">
    <property type="entry name" value="CONDENSIN"/>
    <property type="match status" value="1"/>
</dbReference>
<sequence length="1355" mass="152545">MIESFELAAEYSAIRDKPENYDVPHEDDFSDKDPNDLLEAAVEAVAENCDSIREEEVLDVYRYLLKNAATTPGVVMGKLLDSITSGLKAELEATVKDVKTGDQEAYMSHRVPLDLYAFLLAWFSIASEKVKGGEDETPAPAAKSRRGRGGKAAGGRTASRATGAKRTETWSWQSQAPDVLHLILRVLEQLQTQRIWTSSVDRAAFLTAITRPAYDISENNEQLMKVIAVKDLVFKVICVSVKQHGQSLTLQIHITQGVPYHEHMADNMAECLNMLATTYDHTQTGEEVLRDIAGMTFTAQETKTPRAWAKFLSTFAELYPRSVYRQLALLINQQDSDAYPVRQAMMEILGTLIRDRTASYDESEDKKKTENEINGMFDTIFDRILDSNSYVRTTIFKVLVKVCGVSKFVKQRLKMASLAVMALEDKSSTVRKAAITLLIKLLETHPFRFNGGPLKRDELMKDYDEIQQQLKSIGTLGDAIANPVDEEDDDAPKGKKKSKKKKNRLDEDMDVDGEAGEEEGGSEEEGGDTETEEQGDMSVDEDNEEGSSSRKQKLKPRKSQININAITEEQQTLAEYDEKQLAFLKIRKRYCKDAINFIHQVECAMDVVVKLLGSKSKAEVLEAIDFFKTTHYFEMNGAQDGIKKMIHLIWTKDNNTTTTEDGKEIKGVRQKLLECYKTLYFEEVENLDPRGQVKRIAKNLVERTYYATLAELTSLEEMIRIMMEEGSISNEVIIKLWQIYGANQKIPSDQRRGSIIILGMLGVAKPEEVLKPQVELMLKVGLGKMGKTDLTLARYTCVALQRLNGSVKKVKGSLENKSIRYPMSDPIFKKLLSVVMHNCRSVDWFGLTEQVINTVYALAEQPAEFCDHLIKQLAQRVWNNPRSSMPADGPTPSQNQDEPVDDAPPEDNAGDTTILSDQTAAQTAGGISAAAPKTQSNDVADAFELSQLMFVVGHVAIKQLVFFEQVEREWKRQKEQKQAAEKAETSGKEKGKKDKDVDELDQVAGNAEDEIGDRMAAIRENELLYGHDSLLAVFAPMIVLICGSPHKFKNRTLRAACHLSLCKLLCVSSSFTDTNHRLLFKILETSRDPNIRANSVIALGDVAVSFNTIIDENSAELYKGLLDSDPRVKKTTLMVLTHLILNGMIKVKGQLGEMAKCVEDEDVRIQDLAKLFFSELSTKENAIYNNLPDIISHLSSGANATEEEKFESTMKYIFTFIEKEKQAEAIVEKLCQRFRLTEEPRQWRDIAFCLSLLPFKSDRSVKKLTEGLQFYRDKLHEPKVFERFQQILDKARQNKSKDKPDAELDEFEKILEEHKIQGQEDQALQDRVAKKAKKRAKAAGKGRGKKAAPIPEEDE</sequence>
<dbReference type="SUPFAM" id="SSF48371">
    <property type="entry name" value="ARM repeat"/>
    <property type="match status" value="1"/>
</dbReference>
<feature type="compositionally biased region" description="Basic residues" evidence="11">
    <location>
        <begin position="1330"/>
        <end position="1346"/>
    </location>
</feature>
<keyword evidence="7 10" id="KW-0226">DNA condensation</keyword>
<dbReference type="InterPro" id="IPR016024">
    <property type="entry name" value="ARM-type_fold"/>
</dbReference>
<proteinExistence type="inferred from homology"/>
<evidence type="ECO:0000256" key="3">
    <source>
        <dbReference type="ARBA" id="ARBA00009606"/>
    </source>
</evidence>
<dbReference type="GO" id="GO:0042393">
    <property type="term" value="F:histone binding"/>
    <property type="evidence" value="ECO:0007669"/>
    <property type="project" value="TreeGrafter"/>
</dbReference>
<dbReference type="InterPro" id="IPR032682">
    <property type="entry name" value="Cnd1_C"/>
</dbReference>
<dbReference type="Pfam" id="PF12717">
    <property type="entry name" value="Cnd1"/>
    <property type="match status" value="1"/>
</dbReference>
<evidence type="ECO:0000313" key="14">
    <source>
        <dbReference type="EMBL" id="TEB28006.1"/>
    </source>
</evidence>
<keyword evidence="8" id="KW-0539">Nucleus</keyword>
<evidence type="ECO:0000259" key="13">
    <source>
        <dbReference type="Pfam" id="PF12922"/>
    </source>
</evidence>
<keyword evidence="5 10" id="KW-0132">Cell division</keyword>
<comment type="caution">
    <text evidence="14">The sequence shown here is derived from an EMBL/GenBank/DDBJ whole genome shotgun (WGS) entry which is preliminary data.</text>
</comment>
<feature type="region of interest" description="Disordered" evidence="11">
    <location>
        <begin position="1318"/>
        <end position="1355"/>
    </location>
</feature>
<evidence type="ECO:0000313" key="15">
    <source>
        <dbReference type="Proteomes" id="UP000298030"/>
    </source>
</evidence>
<accession>A0A4Y7T1G1</accession>
<comment type="function">
    <text evidence="10">Regulatory subunit of the condensin complex, a complex required for conversion of interphase chromatin into mitotic-like condense chromosomes. The condensin complex probably introduces positive supercoils into relaxed DNA in the presence of type I topoisomerases and converts nicked DNA into positive knotted forms in the presence of type II topoisomerases.</text>
</comment>
<organism evidence="14 15">
    <name type="scientific">Coprinellus micaceus</name>
    <name type="common">Glistening ink-cap mushroom</name>
    <name type="synonym">Coprinus micaceus</name>
    <dbReference type="NCBI Taxonomy" id="71717"/>
    <lineage>
        <taxon>Eukaryota</taxon>
        <taxon>Fungi</taxon>
        <taxon>Dikarya</taxon>
        <taxon>Basidiomycota</taxon>
        <taxon>Agaricomycotina</taxon>
        <taxon>Agaricomycetes</taxon>
        <taxon>Agaricomycetidae</taxon>
        <taxon>Agaricales</taxon>
        <taxon>Agaricineae</taxon>
        <taxon>Psathyrellaceae</taxon>
        <taxon>Coprinellus</taxon>
    </lineage>
</organism>
<evidence type="ECO:0000256" key="7">
    <source>
        <dbReference type="ARBA" id="ARBA00023067"/>
    </source>
</evidence>
<dbReference type="GO" id="GO:0007076">
    <property type="term" value="P:mitotic chromosome condensation"/>
    <property type="evidence" value="ECO:0007669"/>
    <property type="project" value="InterPro"/>
</dbReference>
<dbReference type="Proteomes" id="UP000298030">
    <property type="component" value="Unassembled WGS sequence"/>
</dbReference>
<reference evidence="14 15" key="1">
    <citation type="journal article" date="2019" name="Nat. Ecol. Evol.">
        <title>Megaphylogeny resolves global patterns of mushroom evolution.</title>
        <authorList>
            <person name="Varga T."/>
            <person name="Krizsan K."/>
            <person name="Foldi C."/>
            <person name="Dima B."/>
            <person name="Sanchez-Garcia M."/>
            <person name="Sanchez-Ramirez S."/>
            <person name="Szollosi G.J."/>
            <person name="Szarkandi J.G."/>
            <person name="Papp V."/>
            <person name="Albert L."/>
            <person name="Andreopoulos W."/>
            <person name="Angelini C."/>
            <person name="Antonin V."/>
            <person name="Barry K.W."/>
            <person name="Bougher N.L."/>
            <person name="Buchanan P."/>
            <person name="Buyck B."/>
            <person name="Bense V."/>
            <person name="Catcheside P."/>
            <person name="Chovatia M."/>
            <person name="Cooper J."/>
            <person name="Damon W."/>
            <person name="Desjardin D."/>
            <person name="Finy P."/>
            <person name="Geml J."/>
            <person name="Haridas S."/>
            <person name="Hughes K."/>
            <person name="Justo A."/>
            <person name="Karasinski D."/>
            <person name="Kautmanova I."/>
            <person name="Kiss B."/>
            <person name="Kocsube S."/>
            <person name="Kotiranta H."/>
            <person name="LaButti K.M."/>
            <person name="Lechner B.E."/>
            <person name="Liimatainen K."/>
            <person name="Lipzen A."/>
            <person name="Lukacs Z."/>
            <person name="Mihaltcheva S."/>
            <person name="Morgado L.N."/>
            <person name="Niskanen T."/>
            <person name="Noordeloos M.E."/>
            <person name="Ohm R.A."/>
            <person name="Ortiz-Santana B."/>
            <person name="Ovrebo C."/>
            <person name="Racz N."/>
            <person name="Riley R."/>
            <person name="Savchenko A."/>
            <person name="Shiryaev A."/>
            <person name="Soop K."/>
            <person name="Spirin V."/>
            <person name="Szebenyi C."/>
            <person name="Tomsovsky M."/>
            <person name="Tulloss R.E."/>
            <person name="Uehling J."/>
            <person name="Grigoriev I.V."/>
            <person name="Vagvolgyi C."/>
            <person name="Papp T."/>
            <person name="Martin F.M."/>
            <person name="Miettinen O."/>
            <person name="Hibbett D.S."/>
            <person name="Nagy L.G."/>
        </authorList>
    </citation>
    <scope>NUCLEOTIDE SEQUENCE [LARGE SCALE GENOMIC DNA]</scope>
    <source>
        <strain evidence="14 15">FP101781</strain>
    </source>
</reference>
<name>A0A4Y7T1G1_COPMI</name>
<dbReference type="GO" id="GO:0005634">
    <property type="term" value="C:nucleus"/>
    <property type="evidence" value="ECO:0007669"/>
    <property type="project" value="UniProtKB-SubCell"/>
</dbReference>
<dbReference type="InterPro" id="IPR011989">
    <property type="entry name" value="ARM-like"/>
</dbReference>
<comment type="similarity">
    <text evidence="3 10">Belongs to the CND1 (condensin subunit 1) family.</text>
</comment>
<evidence type="ECO:0000256" key="4">
    <source>
        <dbReference type="ARBA" id="ARBA00022454"/>
    </source>
</evidence>
<dbReference type="InterPro" id="IPR026971">
    <property type="entry name" value="CND1/NCAPD3"/>
</dbReference>
<evidence type="ECO:0000256" key="11">
    <source>
        <dbReference type="SAM" id="MobiDB-lite"/>
    </source>
</evidence>
<dbReference type="GO" id="GO:0000779">
    <property type="term" value="C:condensed chromosome, centromeric region"/>
    <property type="evidence" value="ECO:0007669"/>
    <property type="project" value="TreeGrafter"/>
</dbReference>
<dbReference type="PANTHER" id="PTHR14222:SF2">
    <property type="entry name" value="CONDENSIN COMPLEX SUBUNIT 1"/>
    <property type="match status" value="1"/>
</dbReference>
<comment type="subcellular location">
    <subcellularLocation>
        <location evidence="2">Chromosome</location>
    </subcellularLocation>
    <subcellularLocation>
        <location evidence="1">Nucleus</location>
    </subcellularLocation>
</comment>
<dbReference type="InterPro" id="IPR007673">
    <property type="entry name" value="Condensin_cplx_su1"/>
</dbReference>
<gene>
    <name evidence="14" type="ORF">FA13DRAFT_1735910</name>
</gene>
<evidence type="ECO:0000256" key="5">
    <source>
        <dbReference type="ARBA" id="ARBA00022618"/>
    </source>
</evidence>
<evidence type="ECO:0000256" key="2">
    <source>
        <dbReference type="ARBA" id="ARBA00004286"/>
    </source>
</evidence>
<dbReference type="EMBL" id="QPFP01000035">
    <property type="protein sequence ID" value="TEB28006.1"/>
    <property type="molecule type" value="Genomic_DNA"/>
</dbReference>
<dbReference type="InterPro" id="IPR024324">
    <property type="entry name" value="Condensin_cplx_su1_N"/>
</dbReference>
<feature type="region of interest" description="Disordered" evidence="11">
    <location>
        <begin position="880"/>
        <end position="912"/>
    </location>
</feature>
<feature type="region of interest" description="Disordered" evidence="11">
    <location>
        <begin position="475"/>
        <end position="558"/>
    </location>
</feature>
<feature type="compositionally biased region" description="Low complexity" evidence="11">
    <location>
        <begin position="154"/>
        <end position="164"/>
    </location>
</feature>
<dbReference type="Gene3D" id="1.25.10.10">
    <property type="entry name" value="Leucine-rich Repeat Variant"/>
    <property type="match status" value="2"/>
</dbReference>
<evidence type="ECO:0000256" key="1">
    <source>
        <dbReference type="ARBA" id="ARBA00004123"/>
    </source>
</evidence>
<feature type="domain" description="Condensin complex subunit 1 N-terminal" evidence="13">
    <location>
        <begin position="75"/>
        <end position="249"/>
    </location>
</feature>
<dbReference type="GO" id="GO:0010032">
    <property type="term" value="P:meiotic chromosome condensation"/>
    <property type="evidence" value="ECO:0007669"/>
    <property type="project" value="TreeGrafter"/>
</dbReference>
<keyword evidence="4" id="KW-0158">Chromosome</keyword>
<evidence type="ECO:0000256" key="8">
    <source>
        <dbReference type="ARBA" id="ARBA00023242"/>
    </source>
</evidence>
<dbReference type="STRING" id="71717.A0A4Y7T1G1"/>
<dbReference type="OrthoDB" id="436262at2759"/>